<keyword evidence="6" id="KW-0812">Transmembrane</keyword>
<keyword evidence="6" id="KW-1133">Transmembrane helix</keyword>
<evidence type="ECO:0000259" key="7">
    <source>
        <dbReference type="PROSITE" id="PS51352"/>
    </source>
</evidence>
<dbReference type="PANTHER" id="PTHR13887:SF14">
    <property type="entry name" value="DISULFIDE BOND FORMATION PROTEIN D"/>
    <property type="match status" value="1"/>
</dbReference>
<evidence type="ECO:0000313" key="9">
    <source>
        <dbReference type="Proteomes" id="UP000754563"/>
    </source>
</evidence>
<feature type="transmembrane region" description="Helical" evidence="6">
    <location>
        <begin position="18"/>
        <end position="37"/>
    </location>
</feature>
<reference evidence="8" key="2">
    <citation type="journal article" date="2021" name="Microbiome">
        <title>Successional dynamics and alternative stable states in a saline activated sludge microbial community over 9 years.</title>
        <authorList>
            <person name="Wang Y."/>
            <person name="Ye J."/>
            <person name="Ju F."/>
            <person name="Liu L."/>
            <person name="Boyd J.A."/>
            <person name="Deng Y."/>
            <person name="Parks D.H."/>
            <person name="Jiang X."/>
            <person name="Yin X."/>
            <person name="Woodcroft B.J."/>
            <person name="Tyson G.W."/>
            <person name="Hugenholtz P."/>
            <person name="Polz M.F."/>
            <person name="Zhang T."/>
        </authorList>
    </citation>
    <scope>NUCLEOTIDE SEQUENCE</scope>
    <source>
        <strain evidence="8">HKST-UBA11</strain>
    </source>
</reference>
<organism evidence="8 9">
    <name type="scientific">Candidatus Dojkabacteria bacterium</name>
    <dbReference type="NCBI Taxonomy" id="2099670"/>
    <lineage>
        <taxon>Bacteria</taxon>
        <taxon>Candidatus Dojkabacteria</taxon>
    </lineage>
</organism>
<keyword evidence="2" id="KW-0732">Signal</keyword>
<comment type="similarity">
    <text evidence="1">Belongs to the thioredoxin family. DsbA subfamily.</text>
</comment>
<dbReference type="GO" id="GO:0016491">
    <property type="term" value="F:oxidoreductase activity"/>
    <property type="evidence" value="ECO:0007669"/>
    <property type="project" value="UniProtKB-KW"/>
</dbReference>
<protein>
    <submittedName>
        <fullName evidence="8">Thioredoxin domain-containing protein</fullName>
    </submittedName>
</protein>
<keyword evidence="6" id="KW-0472">Membrane</keyword>
<evidence type="ECO:0000256" key="2">
    <source>
        <dbReference type="ARBA" id="ARBA00022729"/>
    </source>
</evidence>
<gene>
    <name evidence="8" type="ORF">KC717_04220</name>
</gene>
<evidence type="ECO:0000313" key="8">
    <source>
        <dbReference type="EMBL" id="MCA9385829.1"/>
    </source>
</evidence>
<dbReference type="InterPro" id="IPR012336">
    <property type="entry name" value="Thioredoxin-like_fold"/>
</dbReference>
<evidence type="ECO:0000256" key="5">
    <source>
        <dbReference type="ARBA" id="ARBA00023284"/>
    </source>
</evidence>
<evidence type="ECO:0000256" key="3">
    <source>
        <dbReference type="ARBA" id="ARBA00023002"/>
    </source>
</evidence>
<keyword evidence="4" id="KW-1015">Disulfide bond</keyword>
<sequence length="259" mass="27045">MANSKTSSDTITVDLQPLLLPLAIVLSAILLSISMYLSAGRIGSVSVNSGSNSDTAAVVDPTNNGAAAVPTAVATPSLDATTSFDDDAIKGNRETATVGIVEFSDFECPFCGKFFDETLSQITTEYIDTGKAIFVYRDLPLSFHPLAQVQAEAAECAGEQGQYYAMHDRIFQSGGQNNADQLKTIASELGLNTGTFNTCLDNNEMADEVNADAADAAAAGISGTPGFVVGKIDGDSVDGEKVSGALPFASFQQVIEKYL</sequence>
<dbReference type="Proteomes" id="UP000754563">
    <property type="component" value="Unassembled WGS sequence"/>
</dbReference>
<dbReference type="InterPro" id="IPR013766">
    <property type="entry name" value="Thioredoxin_domain"/>
</dbReference>
<feature type="domain" description="Thioredoxin" evidence="7">
    <location>
        <begin position="63"/>
        <end position="219"/>
    </location>
</feature>
<dbReference type="PROSITE" id="PS51352">
    <property type="entry name" value="THIOREDOXIN_2"/>
    <property type="match status" value="1"/>
</dbReference>
<dbReference type="InterPro" id="IPR036249">
    <property type="entry name" value="Thioredoxin-like_sf"/>
</dbReference>
<proteinExistence type="inferred from homology"/>
<dbReference type="PANTHER" id="PTHR13887">
    <property type="entry name" value="GLUTATHIONE S-TRANSFERASE KAPPA"/>
    <property type="match status" value="1"/>
</dbReference>
<reference evidence="8" key="1">
    <citation type="submission" date="2020-04" db="EMBL/GenBank/DDBJ databases">
        <authorList>
            <person name="Zhang T."/>
        </authorList>
    </citation>
    <scope>NUCLEOTIDE SEQUENCE</scope>
    <source>
        <strain evidence="8">HKST-UBA11</strain>
    </source>
</reference>
<dbReference type="AlphaFoldDB" id="A0A955L977"/>
<dbReference type="SUPFAM" id="SSF52833">
    <property type="entry name" value="Thioredoxin-like"/>
    <property type="match status" value="1"/>
</dbReference>
<dbReference type="Gene3D" id="3.40.30.10">
    <property type="entry name" value="Glutaredoxin"/>
    <property type="match status" value="1"/>
</dbReference>
<accession>A0A955L977</accession>
<evidence type="ECO:0000256" key="1">
    <source>
        <dbReference type="ARBA" id="ARBA00005791"/>
    </source>
</evidence>
<dbReference type="Pfam" id="PF13462">
    <property type="entry name" value="Thioredoxin_4"/>
    <property type="match status" value="1"/>
</dbReference>
<dbReference type="EMBL" id="JAGQLH010000048">
    <property type="protein sequence ID" value="MCA9385829.1"/>
    <property type="molecule type" value="Genomic_DNA"/>
</dbReference>
<keyword evidence="3" id="KW-0560">Oxidoreductase</keyword>
<keyword evidence="5" id="KW-0676">Redox-active center</keyword>
<name>A0A955L977_9BACT</name>
<evidence type="ECO:0000256" key="6">
    <source>
        <dbReference type="SAM" id="Phobius"/>
    </source>
</evidence>
<comment type="caution">
    <text evidence="8">The sequence shown here is derived from an EMBL/GenBank/DDBJ whole genome shotgun (WGS) entry which is preliminary data.</text>
</comment>
<evidence type="ECO:0000256" key="4">
    <source>
        <dbReference type="ARBA" id="ARBA00023157"/>
    </source>
</evidence>
<dbReference type="Gene3D" id="1.10.40.80">
    <property type="match status" value="1"/>
</dbReference>